<gene>
    <name evidence="3" type="primary">LOC100899800</name>
</gene>
<protein>
    <submittedName>
        <fullName evidence="3">Uncharacterized protein LOC100899800</fullName>
    </submittedName>
</protein>
<dbReference type="RefSeq" id="XP_003746670.1">
    <property type="nucleotide sequence ID" value="XM_003746622.2"/>
</dbReference>
<dbReference type="Proteomes" id="UP000694867">
    <property type="component" value="Unplaced"/>
</dbReference>
<dbReference type="GeneID" id="100899800"/>
<name>A0AAJ6QWX4_9ACAR</name>
<dbReference type="AlphaFoldDB" id="A0AAJ6QWX4"/>
<keyword evidence="2" id="KW-1185">Reference proteome</keyword>
<keyword evidence="1" id="KW-0175">Coiled coil</keyword>
<accession>A0AAJ6QWX4</accession>
<feature type="coiled-coil region" evidence="1">
    <location>
        <begin position="27"/>
        <end position="54"/>
    </location>
</feature>
<evidence type="ECO:0000313" key="2">
    <source>
        <dbReference type="Proteomes" id="UP000694867"/>
    </source>
</evidence>
<reference evidence="3" key="1">
    <citation type="submission" date="2025-08" db="UniProtKB">
        <authorList>
            <consortium name="RefSeq"/>
        </authorList>
    </citation>
    <scope>IDENTIFICATION</scope>
</reference>
<proteinExistence type="predicted"/>
<organism evidence="2 3">
    <name type="scientific">Galendromus occidentalis</name>
    <name type="common">western predatory mite</name>
    <dbReference type="NCBI Taxonomy" id="34638"/>
    <lineage>
        <taxon>Eukaryota</taxon>
        <taxon>Metazoa</taxon>
        <taxon>Ecdysozoa</taxon>
        <taxon>Arthropoda</taxon>
        <taxon>Chelicerata</taxon>
        <taxon>Arachnida</taxon>
        <taxon>Acari</taxon>
        <taxon>Parasitiformes</taxon>
        <taxon>Mesostigmata</taxon>
        <taxon>Gamasina</taxon>
        <taxon>Phytoseioidea</taxon>
        <taxon>Phytoseiidae</taxon>
        <taxon>Typhlodrominae</taxon>
        <taxon>Galendromus</taxon>
    </lineage>
</organism>
<sequence length="107" mass="12558">MDCSFFWRRYNETELSAYTGEELEEIVATLKMKIQEALWEYDELDEENTSLDMQASARLVVIDQLLDLRTERTRDMDHYFRGVQMSVAGVRQKQAKKQSQVKSIKGS</sequence>
<dbReference type="KEGG" id="goe:100899800"/>
<evidence type="ECO:0000256" key="1">
    <source>
        <dbReference type="SAM" id="Coils"/>
    </source>
</evidence>
<evidence type="ECO:0000313" key="3">
    <source>
        <dbReference type="RefSeq" id="XP_003746670.1"/>
    </source>
</evidence>